<dbReference type="GO" id="GO:0004375">
    <property type="term" value="F:glycine dehydrogenase (decarboxylating) activity"/>
    <property type="evidence" value="ECO:0007669"/>
    <property type="project" value="UniProtKB-EC"/>
</dbReference>
<evidence type="ECO:0000313" key="14">
    <source>
        <dbReference type="Proteomes" id="UP000051269"/>
    </source>
</evidence>
<dbReference type="InterPro" id="IPR020581">
    <property type="entry name" value="GDC_P"/>
</dbReference>
<dbReference type="GO" id="GO:0030170">
    <property type="term" value="F:pyridoxal phosphate binding"/>
    <property type="evidence" value="ECO:0007669"/>
    <property type="project" value="TreeGrafter"/>
</dbReference>
<dbReference type="GO" id="GO:0005829">
    <property type="term" value="C:cytosol"/>
    <property type="evidence" value="ECO:0007669"/>
    <property type="project" value="TreeGrafter"/>
</dbReference>
<dbReference type="PANTHER" id="PTHR11773">
    <property type="entry name" value="GLYCINE DEHYDROGENASE, DECARBOXYLATING"/>
    <property type="match status" value="1"/>
</dbReference>
<evidence type="ECO:0000256" key="4">
    <source>
        <dbReference type="ARBA" id="ARBA00011690"/>
    </source>
</evidence>
<comment type="function">
    <text evidence="2 8">The glycine cleavage system catalyzes the degradation of glycine. The P protein binds the alpha-amino group of glycine through its pyridoxal phosphate cofactor; CO(2) is released and the remaining methylamine moiety is then transferred to the lipoamide cofactor of the H protein.</text>
</comment>
<dbReference type="NCBIfam" id="TIGR00461">
    <property type="entry name" value="gcvP"/>
    <property type="match status" value="1"/>
</dbReference>
<dbReference type="InterPro" id="IPR049315">
    <property type="entry name" value="GDC-P_N"/>
</dbReference>
<dbReference type="InterPro" id="IPR003437">
    <property type="entry name" value="GcvP"/>
</dbReference>
<dbReference type="Pfam" id="PF02347">
    <property type="entry name" value="GDC-P"/>
    <property type="match status" value="2"/>
</dbReference>
<comment type="subunit">
    <text evidence="4 8">The glycine cleavage system is composed of four proteins: P, T, L and H.</text>
</comment>
<evidence type="ECO:0000256" key="6">
    <source>
        <dbReference type="ARBA" id="ARBA00023002"/>
    </source>
</evidence>
<dbReference type="NCBIfam" id="NF003346">
    <property type="entry name" value="PRK04366.1"/>
    <property type="match status" value="1"/>
</dbReference>
<comment type="cofactor">
    <cofactor evidence="1 8 9">
        <name>pyridoxal 5'-phosphate</name>
        <dbReference type="ChEBI" id="CHEBI:597326"/>
    </cofactor>
</comment>
<dbReference type="Pfam" id="PF21478">
    <property type="entry name" value="GcvP2_C"/>
    <property type="match status" value="1"/>
</dbReference>
<dbReference type="EC" id="1.4.4.2" evidence="8"/>
<evidence type="ECO:0000256" key="7">
    <source>
        <dbReference type="ARBA" id="ARBA00049026"/>
    </source>
</evidence>
<feature type="modified residue" description="N6-(pyridoxal phosphate)lysine" evidence="8 9">
    <location>
        <position position="725"/>
    </location>
</feature>
<accession>A0A0R2RJC2</accession>
<evidence type="ECO:0000256" key="10">
    <source>
        <dbReference type="SAM" id="MobiDB-lite"/>
    </source>
</evidence>
<dbReference type="FunFam" id="3.90.1150.10:FF:000007">
    <property type="entry name" value="Glycine dehydrogenase (decarboxylating), mitochondrial"/>
    <property type="match status" value="1"/>
</dbReference>
<feature type="domain" description="Glycine dehydrogenase C-terminal" evidence="12">
    <location>
        <begin position="797"/>
        <end position="917"/>
    </location>
</feature>
<gene>
    <name evidence="8" type="primary">gcvP</name>
    <name evidence="13" type="ORF">ABR82_06405</name>
</gene>
<sequence>MPATAAIRAHPPTPTPPSPSPLPIPADDLSFLSRHLGPNKKTEKEMLDTIGLSSLEELVQVTLPPGLASSHPPKLPPARSETRALADLEKLLSANQPARSLIGLGYHGTITPPVLRRAIMEDPGWYSSYTPYQAEISQGRLEALLNFQTMVLELTGMEIANASLLDEGTAAAEAASLAQAAVTDKNRKTLWLTPGLHPSTTSVVTTRAAALGWRILISEKFPEKDASTLFAGILAYPESDGRLADPRSAITNLKKAGALSILVADPLSLLLFTPPGELGADVAVGSTQRFGIPIGFGGPHAAYFATKLPHQRLLPGRLIGVSKDSAGRTAYRLSLQTREQHIRRDRATSNICTAQALLATLASMYAIHHGPKGLRQIALRVHHHTRRLAGGLRSLGLSIAHADFFDTLRIQGNPSTLERAAASARLAHMNFRHFSNGDLGITLDERTDDAEVDALLKFFGSKASRAESAPPANLEAGSSIPSALARSTPALQHPIFTSHANENELLRYIRRLAAKDLTPAQSMVPLGSCTMKLNAASELTPLGWSSVAEPHPYAPSEQNPGYLKMIHDLELWLGEITGLPHVSLQPNAGSQGEYAGLLSIRAWHQSRGDTQRDICLIPVSAHGTNPASAVLVGFRVVAVACDNQGNVDLADLDAKLKEHGPRIAAAMVTYPSTHGVFETAIRDICQKVHQAGGQVYMDGANLNALVGICRPGEFGIDACHLNLHKTFCIPHGGGGPGVGPIAVAPHLAPFLPAHPHETLTKNGVGPVASAPYGSASILVIPWMFLAMVGGKGLARCTEVAILNANYLAKRLSDHYPILYRGAGGWVAHEFILDLRPFKTTAGIEVDDIAKRLMDYGFHAPTMSWPVGGTLMIEPTESESREELDRFADALISIRTEIAEIESGKMDRARNPLKLAPHPAVDVLSDSWDRPYSRERAAYPAPWTRTWKYWPTVSRIDAVHGDRNLICSCPTVEELSS</sequence>
<comment type="caution">
    <text evidence="13">The sequence shown here is derived from an EMBL/GenBank/DDBJ whole genome shotgun (WGS) entry which is preliminary data.</text>
</comment>
<dbReference type="GO" id="GO:0005960">
    <property type="term" value="C:glycine cleavage complex"/>
    <property type="evidence" value="ECO:0007669"/>
    <property type="project" value="TreeGrafter"/>
</dbReference>
<evidence type="ECO:0000259" key="12">
    <source>
        <dbReference type="Pfam" id="PF21478"/>
    </source>
</evidence>
<comment type="catalytic activity">
    <reaction evidence="7 8">
        <text>N(6)-[(R)-lipoyl]-L-lysyl-[glycine-cleavage complex H protein] + glycine + H(+) = N(6)-[(R)-S(8)-aminomethyldihydrolipoyl]-L-lysyl-[glycine-cleavage complex H protein] + CO2</text>
        <dbReference type="Rhea" id="RHEA:24304"/>
        <dbReference type="Rhea" id="RHEA-COMP:10494"/>
        <dbReference type="Rhea" id="RHEA-COMP:10495"/>
        <dbReference type="ChEBI" id="CHEBI:15378"/>
        <dbReference type="ChEBI" id="CHEBI:16526"/>
        <dbReference type="ChEBI" id="CHEBI:57305"/>
        <dbReference type="ChEBI" id="CHEBI:83099"/>
        <dbReference type="ChEBI" id="CHEBI:83143"/>
        <dbReference type="EC" id="1.4.4.2"/>
    </reaction>
</comment>
<comment type="similarity">
    <text evidence="3 8">Belongs to the GcvP family.</text>
</comment>
<dbReference type="GO" id="GO:0016594">
    <property type="term" value="F:glycine binding"/>
    <property type="evidence" value="ECO:0007669"/>
    <property type="project" value="TreeGrafter"/>
</dbReference>
<evidence type="ECO:0000256" key="8">
    <source>
        <dbReference type="HAMAP-Rule" id="MF_00711"/>
    </source>
</evidence>
<feature type="region of interest" description="Disordered" evidence="10">
    <location>
        <begin position="1"/>
        <end position="30"/>
    </location>
</feature>
<dbReference type="SUPFAM" id="SSF53383">
    <property type="entry name" value="PLP-dependent transferases"/>
    <property type="match status" value="2"/>
</dbReference>
<protein>
    <recommendedName>
        <fullName evidence="8">Glycine dehydrogenase (decarboxylating)</fullName>
        <ecNumber evidence="8">1.4.4.2</ecNumber>
    </recommendedName>
    <alternativeName>
        <fullName evidence="8">Glycine cleavage system P-protein</fullName>
    </alternativeName>
    <alternativeName>
        <fullName evidence="8">Glycine decarboxylase</fullName>
    </alternativeName>
    <alternativeName>
        <fullName evidence="8">Glycine dehydrogenase (aminomethyl-transferring)</fullName>
    </alternativeName>
</protein>
<evidence type="ECO:0000259" key="11">
    <source>
        <dbReference type="Pfam" id="PF02347"/>
    </source>
</evidence>
<dbReference type="AlphaFoldDB" id="A0A0R2RJC2"/>
<feature type="domain" description="Glycine cleavage system P-protein N-terminal" evidence="11">
    <location>
        <begin position="34"/>
        <end position="459"/>
    </location>
</feature>
<feature type="compositionally biased region" description="Pro residues" evidence="10">
    <location>
        <begin position="11"/>
        <end position="24"/>
    </location>
</feature>
<name>A0A0R2RJC2_9BACT</name>
<dbReference type="FunFam" id="3.40.640.10:FF:000224">
    <property type="entry name" value="Probable glycine dehydrogenase (decarboxylating) subunit 2"/>
    <property type="match status" value="1"/>
</dbReference>
<keyword evidence="6 8" id="KW-0560">Oxidoreductase</keyword>
<dbReference type="InterPro" id="IPR015424">
    <property type="entry name" value="PyrdxlP-dep_Trfase"/>
</dbReference>
<evidence type="ECO:0000256" key="1">
    <source>
        <dbReference type="ARBA" id="ARBA00001933"/>
    </source>
</evidence>
<dbReference type="Proteomes" id="UP000051269">
    <property type="component" value="Unassembled WGS sequence"/>
</dbReference>
<evidence type="ECO:0000313" key="13">
    <source>
        <dbReference type="EMBL" id="KRO62497.1"/>
    </source>
</evidence>
<organism evidence="13 14">
    <name type="scientific">Verrucomicrobia subdivision 6 bacterium BACL9 MAG-120507-bin52</name>
    <dbReference type="NCBI Taxonomy" id="1655590"/>
    <lineage>
        <taxon>Bacteria</taxon>
        <taxon>Pseudomonadati</taxon>
        <taxon>Verrucomicrobiota</taxon>
        <taxon>Verrucomicrobiia</taxon>
        <taxon>Verrucomicrobiales</taxon>
        <taxon>Verrucomicrobia subdivision 6</taxon>
    </lineage>
</organism>
<dbReference type="EMBL" id="LIBO01000068">
    <property type="protein sequence ID" value="KRO62497.1"/>
    <property type="molecule type" value="Genomic_DNA"/>
</dbReference>
<keyword evidence="5 8" id="KW-0663">Pyridoxal phosphate</keyword>
<reference evidence="13 14" key="1">
    <citation type="submission" date="2015-10" db="EMBL/GenBank/DDBJ databases">
        <title>Metagenome-Assembled Genomes uncover a global brackish microbiome.</title>
        <authorList>
            <person name="Hugerth L.W."/>
            <person name="Larsson J."/>
            <person name="Alneberg J."/>
            <person name="Lindh M.V."/>
            <person name="Legrand C."/>
            <person name="Pinhassi J."/>
            <person name="Andersson A.F."/>
        </authorList>
    </citation>
    <scope>NUCLEOTIDE SEQUENCE [LARGE SCALE GENOMIC DNA]</scope>
    <source>
        <strain evidence="13">BACL18 MAG-120507-bin52</strain>
    </source>
</reference>
<evidence type="ECO:0000256" key="2">
    <source>
        <dbReference type="ARBA" id="ARBA00003788"/>
    </source>
</evidence>
<feature type="compositionally biased region" description="Low complexity" evidence="10">
    <location>
        <begin position="1"/>
        <end position="10"/>
    </location>
</feature>
<evidence type="ECO:0000256" key="5">
    <source>
        <dbReference type="ARBA" id="ARBA00022898"/>
    </source>
</evidence>
<dbReference type="InterPro" id="IPR015422">
    <property type="entry name" value="PyrdxlP-dep_Trfase_small"/>
</dbReference>
<evidence type="ECO:0000256" key="3">
    <source>
        <dbReference type="ARBA" id="ARBA00010756"/>
    </source>
</evidence>
<dbReference type="PANTHER" id="PTHR11773:SF1">
    <property type="entry name" value="GLYCINE DEHYDROGENASE (DECARBOXYLATING), MITOCHONDRIAL"/>
    <property type="match status" value="1"/>
</dbReference>
<feature type="domain" description="Glycine cleavage system P-protein N-terminal" evidence="11">
    <location>
        <begin position="479"/>
        <end position="751"/>
    </location>
</feature>
<proteinExistence type="inferred from homology"/>
<dbReference type="GO" id="GO:0019464">
    <property type="term" value="P:glycine decarboxylation via glycine cleavage system"/>
    <property type="evidence" value="ECO:0007669"/>
    <property type="project" value="UniProtKB-UniRule"/>
</dbReference>
<evidence type="ECO:0000256" key="9">
    <source>
        <dbReference type="PIRSR" id="PIRSR603437-50"/>
    </source>
</evidence>
<dbReference type="Gene3D" id="3.90.1150.10">
    <property type="entry name" value="Aspartate Aminotransferase, domain 1"/>
    <property type="match status" value="2"/>
</dbReference>
<dbReference type="HAMAP" id="MF_00711">
    <property type="entry name" value="GcvP"/>
    <property type="match status" value="1"/>
</dbReference>
<dbReference type="InterPro" id="IPR015421">
    <property type="entry name" value="PyrdxlP-dep_Trfase_major"/>
</dbReference>
<dbReference type="InterPro" id="IPR049316">
    <property type="entry name" value="GDC-P_C"/>
</dbReference>
<dbReference type="Gene3D" id="3.40.640.10">
    <property type="entry name" value="Type I PLP-dependent aspartate aminotransferase-like (Major domain)"/>
    <property type="match status" value="2"/>
</dbReference>